<keyword evidence="1" id="KW-0175">Coiled coil</keyword>
<dbReference type="EMBL" id="JBBPBM010000049">
    <property type="protein sequence ID" value="KAK8520595.1"/>
    <property type="molecule type" value="Genomic_DNA"/>
</dbReference>
<proteinExistence type="predicted"/>
<evidence type="ECO:0000256" key="1">
    <source>
        <dbReference type="SAM" id="Coils"/>
    </source>
</evidence>
<evidence type="ECO:0000313" key="3">
    <source>
        <dbReference type="Proteomes" id="UP001472677"/>
    </source>
</evidence>
<protein>
    <submittedName>
        <fullName evidence="2">Uncharacterized protein</fullName>
    </submittedName>
</protein>
<reference evidence="2 3" key="1">
    <citation type="journal article" date="2024" name="G3 (Bethesda)">
        <title>Genome assembly of Hibiscus sabdariffa L. provides insights into metabolisms of medicinal natural products.</title>
        <authorList>
            <person name="Kim T."/>
        </authorList>
    </citation>
    <scope>NUCLEOTIDE SEQUENCE [LARGE SCALE GENOMIC DNA]</scope>
    <source>
        <strain evidence="2">TK-2024</strain>
        <tissue evidence="2">Old leaves</tissue>
    </source>
</reference>
<accession>A0ABR2CM96</accession>
<dbReference type="Proteomes" id="UP001472677">
    <property type="component" value="Unassembled WGS sequence"/>
</dbReference>
<comment type="caution">
    <text evidence="2">The sequence shown here is derived from an EMBL/GenBank/DDBJ whole genome shotgun (WGS) entry which is preliminary data.</text>
</comment>
<gene>
    <name evidence="2" type="ORF">V6N12_004529</name>
</gene>
<name>A0ABR2CM96_9ROSI</name>
<keyword evidence="3" id="KW-1185">Reference proteome</keyword>
<sequence>MLPQHENGNENSLRTLTQAFCTVFNQFRWCVESFTIFRESQQESGVTTDMLVESNSYLEQIQDQTNELENLKKENAELKEKNSALKSQLLIDKGKELELENLFKLRYHEMKKTLAEMERTLQHATAQIFLAEGDMRSE</sequence>
<feature type="coiled-coil region" evidence="1">
    <location>
        <begin position="54"/>
        <end position="127"/>
    </location>
</feature>
<evidence type="ECO:0000313" key="2">
    <source>
        <dbReference type="EMBL" id="KAK8520595.1"/>
    </source>
</evidence>
<organism evidence="2 3">
    <name type="scientific">Hibiscus sabdariffa</name>
    <name type="common">roselle</name>
    <dbReference type="NCBI Taxonomy" id="183260"/>
    <lineage>
        <taxon>Eukaryota</taxon>
        <taxon>Viridiplantae</taxon>
        <taxon>Streptophyta</taxon>
        <taxon>Embryophyta</taxon>
        <taxon>Tracheophyta</taxon>
        <taxon>Spermatophyta</taxon>
        <taxon>Magnoliopsida</taxon>
        <taxon>eudicotyledons</taxon>
        <taxon>Gunneridae</taxon>
        <taxon>Pentapetalae</taxon>
        <taxon>rosids</taxon>
        <taxon>malvids</taxon>
        <taxon>Malvales</taxon>
        <taxon>Malvaceae</taxon>
        <taxon>Malvoideae</taxon>
        <taxon>Hibiscus</taxon>
    </lineage>
</organism>